<proteinExistence type="predicted"/>
<protein>
    <submittedName>
        <fullName evidence="1">Uncharacterized protein</fullName>
    </submittedName>
</protein>
<dbReference type="RefSeq" id="WP_125965068.1">
    <property type="nucleotide sequence ID" value="NZ_RXFQ01000004.1"/>
</dbReference>
<gene>
    <name evidence="1" type="ORF">EJO66_08985</name>
</gene>
<reference evidence="1 2" key="1">
    <citation type="submission" date="2018-12" db="EMBL/GenBank/DDBJ databases">
        <title>The genome sequences of strain 502.</title>
        <authorList>
            <person name="Gao J."/>
            <person name="Sun J."/>
        </authorList>
    </citation>
    <scope>NUCLEOTIDE SEQUENCE [LARGE SCALE GENOMIC DNA]</scope>
    <source>
        <strain evidence="1 2">502</strain>
    </source>
</reference>
<dbReference type="EMBL" id="RXFQ01000004">
    <property type="protein sequence ID" value="RSZ40257.1"/>
    <property type="molecule type" value="Genomic_DNA"/>
</dbReference>
<dbReference type="Proteomes" id="UP000271137">
    <property type="component" value="Unassembled WGS sequence"/>
</dbReference>
<accession>A0ABY0A9Q3</accession>
<evidence type="ECO:0000313" key="1">
    <source>
        <dbReference type="EMBL" id="RSZ40257.1"/>
    </source>
</evidence>
<evidence type="ECO:0000313" key="2">
    <source>
        <dbReference type="Proteomes" id="UP000271137"/>
    </source>
</evidence>
<organism evidence="1 2">
    <name type="scientific">Variovorax beijingensis</name>
    <dbReference type="NCBI Taxonomy" id="2496117"/>
    <lineage>
        <taxon>Bacteria</taxon>
        <taxon>Pseudomonadati</taxon>
        <taxon>Pseudomonadota</taxon>
        <taxon>Betaproteobacteria</taxon>
        <taxon>Burkholderiales</taxon>
        <taxon>Comamonadaceae</taxon>
        <taxon>Variovorax</taxon>
    </lineage>
</organism>
<keyword evidence="2" id="KW-1185">Reference proteome</keyword>
<comment type="caution">
    <text evidence="1">The sequence shown here is derived from an EMBL/GenBank/DDBJ whole genome shotgun (WGS) entry which is preliminary data.</text>
</comment>
<name>A0ABY0A9Q3_9BURK</name>
<sequence length="133" mass="13298">MNVLAINAMLQGLVGLLGEAARFVVCDGVKPSDGGAITTRLAAAVLAVPAGAIEAGQLTLVQADAGGDMAEATGIASWGRVELADGTWIADFTVSGPSGSGQVKIEVIDPPASDPEGKIYQGGRFYLGSVVLG</sequence>